<feature type="region of interest" description="Disordered" evidence="1">
    <location>
        <begin position="36"/>
        <end position="57"/>
    </location>
</feature>
<protein>
    <submittedName>
        <fullName evidence="2">Uncharacterized protein</fullName>
    </submittedName>
</protein>
<reference evidence="2 3" key="1">
    <citation type="journal article" date="2018" name="MBio">
        <title>Comparative Genomics Reveals the Core Gene Toolbox for the Fungus-Insect Symbiosis.</title>
        <authorList>
            <person name="Wang Y."/>
            <person name="Stata M."/>
            <person name="Wang W."/>
            <person name="Stajich J.E."/>
            <person name="White M.M."/>
            <person name="Moncalvo J.M."/>
        </authorList>
    </citation>
    <scope>NUCLEOTIDE SEQUENCE [LARGE SCALE GENOMIC DNA]</scope>
    <source>
        <strain evidence="2 3">AUS-126-30</strain>
    </source>
</reference>
<organism evidence="2 3">
    <name type="scientific">Smittium angustum</name>
    <dbReference type="NCBI Taxonomy" id="133377"/>
    <lineage>
        <taxon>Eukaryota</taxon>
        <taxon>Fungi</taxon>
        <taxon>Fungi incertae sedis</taxon>
        <taxon>Zoopagomycota</taxon>
        <taxon>Kickxellomycotina</taxon>
        <taxon>Harpellomycetes</taxon>
        <taxon>Harpellales</taxon>
        <taxon>Legeriomycetaceae</taxon>
        <taxon>Smittium</taxon>
    </lineage>
</organism>
<sequence>MKKITKKTRDSKIIYEQIKSSTIDKIEPDNVNRHVEKETPKTRDANTYIAQEMKNPK</sequence>
<keyword evidence="3" id="KW-1185">Reference proteome</keyword>
<dbReference type="EMBL" id="MBFU01000077">
    <property type="protein sequence ID" value="PWA02430.1"/>
    <property type="molecule type" value="Genomic_DNA"/>
</dbReference>
<gene>
    <name evidence="2" type="ORF">BB558_001431</name>
</gene>
<proteinExistence type="predicted"/>
<evidence type="ECO:0000256" key="1">
    <source>
        <dbReference type="SAM" id="MobiDB-lite"/>
    </source>
</evidence>
<accession>A0A2U1JBE7</accession>
<evidence type="ECO:0000313" key="2">
    <source>
        <dbReference type="EMBL" id="PWA02430.1"/>
    </source>
</evidence>
<evidence type="ECO:0000313" key="3">
    <source>
        <dbReference type="Proteomes" id="UP000245591"/>
    </source>
</evidence>
<dbReference type="AlphaFoldDB" id="A0A2U1JBE7"/>
<comment type="caution">
    <text evidence="2">The sequence shown here is derived from an EMBL/GenBank/DDBJ whole genome shotgun (WGS) entry which is preliminary data.</text>
</comment>
<name>A0A2U1JBE7_SMIAN</name>
<dbReference type="Proteomes" id="UP000245591">
    <property type="component" value="Unassembled WGS sequence"/>
</dbReference>